<dbReference type="SMART" id="SM00220">
    <property type="entry name" value="S_TKc"/>
    <property type="match status" value="1"/>
</dbReference>
<dbReference type="EMBL" id="JABCKI010000182">
    <property type="protein sequence ID" value="KAG5651917.1"/>
    <property type="molecule type" value="Genomic_DNA"/>
</dbReference>
<accession>A0A9P7GJR6</accession>
<dbReference type="PANTHER" id="PTHR43642">
    <property type="entry name" value="HYBRID SIGNAL TRANSDUCTION HISTIDINE KINASE G"/>
    <property type="match status" value="1"/>
</dbReference>
<evidence type="ECO:0000256" key="1">
    <source>
        <dbReference type="SAM" id="MobiDB-lite"/>
    </source>
</evidence>
<dbReference type="GO" id="GO:0004672">
    <property type="term" value="F:protein kinase activity"/>
    <property type="evidence" value="ECO:0007669"/>
    <property type="project" value="InterPro"/>
</dbReference>
<evidence type="ECO:0000259" key="2">
    <source>
        <dbReference type="PROSITE" id="PS50011"/>
    </source>
</evidence>
<reference evidence="3" key="2">
    <citation type="submission" date="2021-10" db="EMBL/GenBank/DDBJ databases">
        <title>Phylogenomics reveals ancestral predisposition of the termite-cultivated fungus Termitomyces towards a domesticated lifestyle.</title>
        <authorList>
            <person name="Auxier B."/>
            <person name="Grum-Grzhimaylo A."/>
            <person name="Cardenas M.E."/>
            <person name="Lodge J.D."/>
            <person name="Laessoe T."/>
            <person name="Pedersen O."/>
            <person name="Smith M.E."/>
            <person name="Kuyper T.W."/>
            <person name="Franco-Molano E.A."/>
            <person name="Baroni T.J."/>
            <person name="Aanen D.K."/>
        </authorList>
    </citation>
    <scope>NUCLEOTIDE SEQUENCE</scope>
    <source>
        <strain evidence="3">D49</strain>
    </source>
</reference>
<protein>
    <recommendedName>
        <fullName evidence="2">Protein kinase domain-containing protein</fullName>
    </recommendedName>
</protein>
<dbReference type="InterPro" id="IPR053159">
    <property type="entry name" value="Hybrid_Histidine_Kinase"/>
</dbReference>
<dbReference type="PANTHER" id="PTHR43642:SF1">
    <property type="entry name" value="HYBRID SIGNAL TRANSDUCTION HISTIDINE KINASE G"/>
    <property type="match status" value="1"/>
</dbReference>
<comment type="caution">
    <text evidence="3">The sequence shown here is derived from an EMBL/GenBank/DDBJ whole genome shotgun (WGS) entry which is preliminary data.</text>
</comment>
<dbReference type="Gene3D" id="1.10.510.10">
    <property type="entry name" value="Transferase(Phosphotransferase) domain 1"/>
    <property type="match status" value="1"/>
</dbReference>
<feature type="region of interest" description="Disordered" evidence="1">
    <location>
        <begin position="409"/>
        <end position="475"/>
    </location>
</feature>
<feature type="compositionally biased region" description="Polar residues" evidence="1">
    <location>
        <begin position="409"/>
        <end position="435"/>
    </location>
</feature>
<dbReference type="AlphaFoldDB" id="A0A9P7GJR6"/>
<dbReference type="SUPFAM" id="SSF56112">
    <property type="entry name" value="Protein kinase-like (PK-like)"/>
    <property type="match status" value="1"/>
</dbReference>
<gene>
    <name evidence="3" type="ORF">H0H81_006932</name>
</gene>
<feature type="domain" description="Protein kinase" evidence="2">
    <location>
        <begin position="1"/>
        <end position="332"/>
    </location>
</feature>
<dbReference type="GO" id="GO:0005524">
    <property type="term" value="F:ATP binding"/>
    <property type="evidence" value="ECO:0007669"/>
    <property type="project" value="InterPro"/>
</dbReference>
<dbReference type="InterPro" id="IPR000719">
    <property type="entry name" value="Prot_kinase_dom"/>
</dbReference>
<dbReference type="InterPro" id="IPR041664">
    <property type="entry name" value="AAA_16"/>
</dbReference>
<sequence length="686" mass="75683">MTILAEGSSLKDGSNILAKIAPAQSNGSMCLEREAHILGRMSITFDAYSTTLRMLDYLKIPHEHGDCVVLILVHPGLNLLGRYLPPSKINDLLLADVARIRPSSSHGDVFMMAVEDETHGAEVLEATEAFDIMDLASFLEYVHWAVLCVVEVLKSDTRRFAIQATRCLENLHKYVVLNYVFLRANAFHLNVHSGLVRIVHFGNRAISLENFGSPSSLVLRAFEEVEKLKVKEALCYLAPEQTGSIETMTQDHRTDLYSLGILFWTLLVGRGQMPFEGGPLELLHAIVQKRPMPVHEVRRDVPQVLALIIEKLLSKSPDTRYQSAHGLQRDLLECQKRLLATVSAASGESTELIPSFEIALEDRFMEFTMPIALFGREKELEIIRNVIRNASTSFSRHFSAVKGFTAASTSSQGVGASTTDDLSETLSERSASPNNMVVGEGASPSAPSPRPSTSSEWQSGAMSPPAPSMSPSLASTNGLRRMVLRTVSRPPRTQAVMVVGPPGIGKSSMILVNQAKWRSHGLWGQAKFQNTDSAPFAALLTQLACLSSVLRQLMVFHTDLHRFVKALQVRLGPQIQNVPLLYQGTPELKDVLEIAGIAVEEPTECLSTKELRTRFQSLVENVFSVIAETRLFALFLDDLHEADDSSEYRGESPDDVHKPLKAHVDICRAAVLHRHILTCIADPSSK</sequence>
<dbReference type="InterPro" id="IPR011009">
    <property type="entry name" value="Kinase-like_dom_sf"/>
</dbReference>
<evidence type="ECO:0000313" key="3">
    <source>
        <dbReference type="EMBL" id="KAG5651917.1"/>
    </source>
</evidence>
<dbReference type="PROSITE" id="PS50011">
    <property type="entry name" value="PROTEIN_KINASE_DOM"/>
    <property type="match status" value="1"/>
</dbReference>
<organism evidence="3 4">
    <name type="scientific">Sphagnurus paluster</name>
    <dbReference type="NCBI Taxonomy" id="117069"/>
    <lineage>
        <taxon>Eukaryota</taxon>
        <taxon>Fungi</taxon>
        <taxon>Dikarya</taxon>
        <taxon>Basidiomycota</taxon>
        <taxon>Agaricomycotina</taxon>
        <taxon>Agaricomycetes</taxon>
        <taxon>Agaricomycetidae</taxon>
        <taxon>Agaricales</taxon>
        <taxon>Tricholomatineae</taxon>
        <taxon>Lyophyllaceae</taxon>
        <taxon>Sphagnurus</taxon>
    </lineage>
</organism>
<name>A0A9P7GJR6_9AGAR</name>
<keyword evidence="4" id="KW-1185">Reference proteome</keyword>
<reference evidence="3" key="1">
    <citation type="submission" date="2021-02" db="EMBL/GenBank/DDBJ databases">
        <authorList>
            <person name="Nieuwenhuis M."/>
            <person name="Van De Peppel L.J.J."/>
        </authorList>
    </citation>
    <scope>NUCLEOTIDE SEQUENCE</scope>
    <source>
        <strain evidence="3">D49</strain>
    </source>
</reference>
<dbReference type="OrthoDB" id="3048538at2759"/>
<evidence type="ECO:0000313" key="4">
    <source>
        <dbReference type="Proteomes" id="UP000717328"/>
    </source>
</evidence>
<dbReference type="Proteomes" id="UP000717328">
    <property type="component" value="Unassembled WGS sequence"/>
</dbReference>
<proteinExistence type="predicted"/>
<dbReference type="Pfam" id="PF13191">
    <property type="entry name" value="AAA_16"/>
    <property type="match status" value="1"/>
</dbReference>